<proteinExistence type="predicted"/>
<keyword evidence="2" id="KW-1185">Reference proteome</keyword>
<dbReference type="EMBL" id="CH930202">
    <property type="protein sequence ID" value="EDV90315.1"/>
    <property type="molecule type" value="Genomic_DNA"/>
</dbReference>
<reference evidence="1 2" key="1">
    <citation type="journal article" date="2007" name="Nature">
        <title>Evolution of genes and genomes on the Drosophila phylogeny.</title>
        <authorList>
            <consortium name="Drosophila 12 Genomes Consortium"/>
            <person name="Clark A.G."/>
            <person name="Eisen M.B."/>
            <person name="Smith D.R."/>
            <person name="Bergman C.M."/>
            <person name="Oliver B."/>
            <person name="Markow T.A."/>
            <person name="Kaufman T.C."/>
            <person name="Kellis M."/>
            <person name="Gelbart W."/>
            <person name="Iyer V.N."/>
            <person name="Pollard D.A."/>
            <person name="Sackton T.B."/>
            <person name="Larracuente A.M."/>
            <person name="Singh N.D."/>
            <person name="Abad J.P."/>
            <person name="Abt D.N."/>
            <person name="Adryan B."/>
            <person name="Aguade M."/>
            <person name="Akashi H."/>
            <person name="Anderson W.W."/>
            <person name="Aquadro C.F."/>
            <person name="Ardell D.H."/>
            <person name="Arguello R."/>
            <person name="Artieri C.G."/>
            <person name="Barbash D.A."/>
            <person name="Barker D."/>
            <person name="Barsanti P."/>
            <person name="Batterham P."/>
            <person name="Batzoglou S."/>
            <person name="Begun D."/>
            <person name="Bhutkar A."/>
            <person name="Blanco E."/>
            <person name="Bosak S.A."/>
            <person name="Bradley R.K."/>
            <person name="Brand A.D."/>
            <person name="Brent M.R."/>
            <person name="Brooks A.N."/>
            <person name="Brown R.H."/>
            <person name="Butlin R.K."/>
            <person name="Caggese C."/>
            <person name="Calvi B.R."/>
            <person name="Bernardo de Carvalho A."/>
            <person name="Caspi A."/>
            <person name="Castrezana S."/>
            <person name="Celniker S.E."/>
            <person name="Chang J.L."/>
            <person name="Chapple C."/>
            <person name="Chatterji S."/>
            <person name="Chinwalla A."/>
            <person name="Civetta A."/>
            <person name="Clifton S.W."/>
            <person name="Comeron J.M."/>
            <person name="Costello J.C."/>
            <person name="Coyne J.A."/>
            <person name="Daub J."/>
            <person name="David R.G."/>
            <person name="Delcher A.L."/>
            <person name="Delehaunty K."/>
            <person name="Do C.B."/>
            <person name="Ebling H."/>
            <person name="Edwards K."/>
            <person name="Eickbush T."/>
            <person name="Evans J.D."/>
            <person name="Filipski A."/>
            <person name="Findeiss S."/>
            <person name="Freyhult E."/>
            <person name="Fulton L."/>
            <person name="Fulton R."/>
            <person name="Garcia A.C."/>
            <person name="Gardiner A."/>
            <person name="Garfield D.A."/>
            <person name="Garvin B.E."/>
            <person name="Gibson G."/>
            <person name="Gilbert D."/>
            <person name="Gnerre S."/>
            <person name="Godfrey J."/>
            <person name="Good R."/>
            <person name="Gotea V."/>
            <person name="Gravely B."/>
            <person name="Greenberg A.J."/>
            <person name="Griffiths-Jones S."/>
            <person name="Gross S."/>
            <person name="Guigo R."/>
            <person name="Gustafson E.A."/>
            <person name="Haerty W."/>
            <person name="Hahn M.W."/>
            <person name="Halligan D.L."/>
            <person name="Halpern A.L."/>
            <person name="Halter G.M."/>
            <person name="Han M.V."/>
            <person name="Heger A."/>
            <person name="Hillier L."/>
            <person name="Hinrichs A.S."/>
            <person name="Holmes I."/>
            <person name="Hoskins R.A."/>
            <person name="Hubisz M.J."/>
            <person name="Hultmark D."/>
            <person name="Huntley M.A."/>
            <person name="Jaffe D.B."/>
            <person name="Jagadeeshan S."/>
            <person name="Jeck W.R."/>
            <person name="Johnson J."/>
            <person name="Jones C.D."/>
            <person name="Jordan W.C."/>
            <person name="Karpen G.H."/>
            <person name="Kataoka E."/>
            <person name="Keightley P.D."/>
            <person name="Kheradpour P."/>
            <person name="Kirkness E.F."/>
            <person name="Koerich L.B."/>
            <person name="Kristiansen K."/>
            <person name="Kudrna D."/>
            <person name="Kulathinal R.J."/>
            <person name="Kumar S."/>
            <person name="Kwok R."/>
            <person name="Lander E."/>
            <person name="Langley C.H."/>
            <person name="Lapoint R."/>
            <person name="Lazzaro B.P."/>
            <person name="Lee S.J."/>
            <person name="Levesque L."/>
            <person name="Li R."/>
            <person name="Lin C.F."/>
            <person name="Lin M.F."/>
            <person name="Lindblad-Toh K."/>
            <person name="Llopart A."/>
            <person name="Long M."/>
            <person name="Low L."/>
            <person name="Lozovsky E."/>
            <person name="Lu J."/>
            <person name="Luo M."/>
            <person name="Machado C.A."/>
            <person name="Makalowski W."/>
            <person name="Marzo M."/>
            <person name="Matsuda M."/>
            <person name="Matzkin L."/>
            <person name="McAllister B."/>
            <person name="McBride C.S."/>
            <person name="McKernan B."/>
            <person name="McKernan K."/>
            <person name="Mendez-Lago M."/>
            <person name="Minx P."/>
            <person name="Mollenhauer M.U."/>
            <person name="Montooth K."/>
            <person name="Mount S.M."/>
            <person name="Mu X."/>
            <person name="Myers E."/>
            <person name="Negre B."/>
            <person name="Newfeld S."/>
            <person name="Nielsen R."/>
            <person name="Noor M.A."/>
            <person name="O'Grady P."/>
            <person name="Pachter L."/>
            <person name="Papaceit M."/>
            <person name="Parisi M.J."/>
            <person name="Parisi M."/>
            <person name="Parts L."/>
            <person name="Pedersen J.S."/>
            <person name="Pesole G."/>
            <person name="Phillippy A.M."/>
            <person name="Ponting C.P."/>
            <person name="Pop M."/>
            <person name="Porcelli D."/>
            <person name="Powell J.R."/>
            <person name="Prohaska S."/>
            <person name="Pruitt K."/>
            <person name="Puig M."/>
            <person name="Quesneville H."/>
            <person name="Ram K.R."/>
            <person name="Rand D."/>
            <person name="Rasmussen M.D."/>
            <person name="Reed L.K."/>
            <person name="Reenan R."/>
            <person name="Reily A."/>
            <person name="Remington K.A."/>
            <person name="Rieger T.T."/>
            <person name="Ritchie M.G."/>
            <person name="Robin C."/>
            <person name="Rogers Y.H."/>
            <person name="Rohde C."/>
            <person name="Rozas J."/>
            <person name="Rubenfield M.J."/>
            <person name="Ruiz A."/>
            <person name="Russo S."/>
            <person name="Salzberg S.L."/>
            <person name="Sanchez-Gracia A."/>
            <person name="Saranga D.J."/>
            <person name="Sato H."/>
            <person name="Schaeffer S.W."/>
            <person name="Schatz M.C."/>
            <person name="Schlenke T."/>
            <person name="Schwartz R."/>
            <person name="Segarra C."/>
            <person name="Singh R.S."/>
            <person name="Sirot L."/>
            <person name="Sirota M."/>
            <person name="Sisneros N.B."/>
            <person name="Smith C.D."/>
            <person name="Smith T.F."/>
            <person name="Spieth J."/>
            <person name="Stage D.E."/>
            <person name="Stark A."/>
            <person name="Stephan W."/>
            <person name="Strausberg R.L."/>
            <person name="Strempel S."/>
            <person name="Sturgill D."/>
            <person name="Sutton G."/>
            <person name="Sutton G.G."/>
            <person name="Tao W."/>
            <person name="Teichmann S."/>
            <person name="Tobari Y.N."/>
            <person name="Tomimura Y."/>
            <person name="Tsolas J.M."/>
            <person name="Valente V.L."/>
            <person name="Venter E."/>
            <person name="Venter J.C."/>
            <person name="Vicario S."/>
            <person name="Vieira F.G."/>
            <person name="Vilella A.J."/>
            <person name="Villasante A."/>
            <person name="Walenz B."/>
            <person name="Wang J."/>
            <person name="Wasserman M."/>
            <person name="Watts T."/>
            <person name="Wilson D."/>
            <person name="Wilson R.K."/>
            <person name="Wing R.A."/>
            <person name="Wolfner M.F."/>
            <person name="Wong A."/>
            <person name="Wong G.K."/>
            <person name="Wu C.I."/>
            <person name="Wu G."/>
            <person name="Yamamoto D."/>
            <person name="Yang H.P."/>
            <person name="Yang S.P."/>
            <person name="Yorke J.A."/>
            <person name="Yoshida K."/>
            <person name="Zdobnov E."/>
            <person name="Zhang P."/>
            <person name="Zhang Y."/>
            <person name="Zimin A.V."/>
            <person name="Baldwin J."/>
            <person name="Abdouelleil A."/>
            <person name="Abdulkadir J."/>
            <person name="Abebe A."/>
            <person name="Abera B."/>
            <person name="Abreu J."/>
            <person name="Acer S.C."/>
            <person name="Aftuck L."/>
            <person name="Alexander A."/>
            <person name="An P."/>
            <person name="Anderson E."/>
            <person name="Anderson S."/>
            <person name="Arachi H."/>
            <person name="Azer M."/>
            <person name="Bachantsang P."/>
            <person name="Barry A."/>
            <person name="Bayul T."/>
            <person name="Berlin A."/>
            <person name="Bessette D."/>
            <person name="Bloom T."/>
            <person name="Blye J."/>
            <person name="Boguslavskiy L."/>
            <person name="Bonnet C."/>
            <person name="Boukhgalter B."/>
            <person name="Bourzgui I."/>
            <person name="Brown A."/>
            <person name="Cahill P."/>
            <person name="Channer S."/>
            <person name="Cheshatsang Y."/>
            <person name="Chuda L."/>
            <person name="Citroen M."/>
            <person name="Collymore A."/>
            <person name="Cooke P."/>
            <person name="Costello M."/>
            <person name="D'Aco K."/>
            <person name="Daza R."/>
            <person name="De Haan G."/>
            <person name="DeGray S."/>
            <person name="DeMaso C."/>
            <person name="Dhargay N."/>
            <person name="Dooley K."/>
            <person name="Dooley E."/>
            <person name="Doricent M."/>
            <person name="Dorje P."/>
            <person name="Dorjee K."/>
            <person name="Dupes A."/>
            <person name="Elong R."/>
            <person name="Falk J."/>
            <person name="Farina A."/>
            <person name="Faro S."/>
            <person name="Ferguson D."/>
            <person name="Fisher S."/>
            <person name="Foley C.D."/>
            <person name="Franke A."/>
            <person name="Friedrich D."/>
            <person name="Gadbois L."/>
            <person name="Gearin G."/>
            <person name="Gearin C.R."/>
            <person name="Giannoukos G."/>
            <person name="Goode T."/>
            <person name="Graham J."/>
            <person name="Grandbois E."/>
            <person name="Grewal S."/>
            <person name="Gyaltsen K."/>
            <person name="Hafez N."/>
            <person name="Hagos B."/>
            <person name="Hall J."/>
            <person name="Henson C."/>
            <person name="Hollinger A."/>
            <person name="Honan T."/>
            <person name="Huard M.D."/>
            <person name="Hughes L."/>
            <person name="Hurhula B."/>
            <person name="Husby M.E."/>
            <person name="Kamat A."/>
            <person name="Kanga B."/>
            <person name="Kashin S."/>
            <person name="Khazanovich D."/>
            <person name="Kisner P."/>
            <person name="Lance K."/>
            <person name="Lara M."/>
            <person name="Lee W."/>
            <person name="Lennon N."/>
            <person name="Letendre F."/>
            <person name="LeVine R."/>
            <person name="Lipovsky A."/>
            <person name="Liu X."/>
            <person name="Liu J."/>
            <person name="Liu S."/>
            <person name="Lokyitsang T."/>
            <person name="Lokyitsang Y."/>
            <person name="Lubonja R."/>
            <person name="Lui A."/>
            <person name="MacDonald P."/>
            <person name="Magnisalis V."/>
            <person name="Maru K."/>
            <person name="Matthews C."/>
            <person name="McCusker W."/>
            <person name="McDonough S."/>
            <person name="Mehta T."/>
            <person name="Meldrim J."/>
            <person name="Meneus L."/>
            <person name="Mihai O."/>
            <person name="Mihalev A."/>
            <person name="Mihova T."/>
            <person name="Mittelman R."/>
            <person name="Mlenga V."/>
            <person name="Montmayeur A."/>
            <person name="Mulrain L."/>
            <person name="Navidi A."/>
            <person name="Naylor J."/>
            <person name="Negash T."/>
            <person name="Nguyen T."/>
            <person name="Nguyen N."/>
            <person name="Nicol R."/>
            <person name="Norbu C."/>
            <person name="Norbu N."/>
            <person name="Novod N."/>
            <person name="O'Neill B."/>
            <person name="Osman S."/>
            <person name="Markiewicz E."/>
            <person name="Oyono O.L."/>
            <person name="Patti C."/>
            <person name="Phunkhang P."/>
            <person name="Pierre F."/>
            <person name="Priest M."/>
            <person name="Raghuraman S."/>
            <person name="Rege F."/>
            <person name="Reyes R."/>
            <person name="Rise C."/>
            <person name="Rogov P."/>
            <person name="Ross K."/>
            <person name="Ryan E."/>
            <person name="Settipalli S."/>
            <person name="Shea T."/>
            <person name="Sherpa N."/>
            <person name="Shi L."/>
            <person name="Shih D."/>
            <person name="Sparrow T."/>
            <person name="Spaulding J."/>
            <person name="Stalker J."/>
            <person name="Stange-Thomann N."/>
            <person name="Stavropoulos S."/>
            <person name="Stone C."/>
            <person name="Strader C."/>
            <person name="Tesfaye S."/>
            <person name="Thomson T."/>
            <person name="Thoulutsang Y."/>
            <person name="Thoulutsang D."/>
            <person name="Topham K."/>
            <person name="Topping I."/>
            <person name="Tsamla T."/>
            <person name="Vassiliev H."/>
            <person name="Vo A."/>
            <person name="Wangchuk T."/>
            <person name="Wangdi T."/>
            <person name="Weiand M."/>
            <person name="Wilkinson J."/>
            <person name="Wilson A."/>
            <person name="Yadav S."/>
            <person name="Young G."/>
            <person name="Yu Q."/>
            <person name="Zembek L."/>
            <person name="Zhong D."/>
            <person name="Zimmer A."/>
            <person name="Zwirko Z."/>
            <person name="Jaffe D.B."/>
            <person name="Alvarez P."/>
            <person name="Brockman W."/>
            <person name="Butler J."/>
            <person name="Chin C."/>
            <person name="Gnerre S."/>
            <person name="Grabherr M."/>
            <person name="Kleber M."/>
            <person name="Mauceli E."/>
            <person name="MacCallum I."/>
        </authorList>
    </citation>
    <scope>NUCLEOTIDE SEQUENCE [LARGE SCALE GENOMIC DNA]</scope>
    <source>
        <strain evidence="2">Tucson 15287-2541.00</strain>
    </source>
</reference>
<evidence type="ECO:0000313" key="1">
    <source>
        <dbReference type="EMBL" id="EDV90315.1"/>
    </source>
</evidence>
<dbReference type="HOGENOM" id="CLU_2640689_0_0_1"/>
<dbReference type="Proteomes" id="UP000001070">
    <property type="component" value="Unassembled WGS sequence"/>
</dbReference>
<dbReference type="AlphaFoldDB" id="B4K497"/>
<accession>B4K497</accession>
<sequence length="77" mass="8874">MLKAINDIVRPTPPPVIRSQAPTETAKWEVPFDGSNNRGSVQDFVFKVEYLKSLFQCPWDEILSNFHVLVTGRAREW</sequence>
<name>B4K497_DROGR</name>
<dbReference type="eggNOG" id="ENOG502T72B">
    <property type="taxonomic scope" value="Eukaryota"/>
</dbReference>
<evidence type="ECO:0000313" key="2">
    <source>
        <dbReference type="Proteomes" id="UP000001070"/>
    </source>
</evidence>
<organism evidence="2">
    <name type="scientific">Drosophila grimshawi</name>
    <name type="common">Hawaiian fruit fly</name>
    <name type="synonym">Idiomyia grimshawi</name>
    <dbReference type="NCBI Taxonomy" id="7222"/>
    <lineage>
        <taxon>Eukaryota</taxon>
        <taxon>Metazoa</taxon>
        <taxon>Ecdysozoa</taxon>
        <taxon>Arthropoda</taxon>
        <taxon>Hexapoda</taxon>
        <taxon>Insecta</taxon>
        <taxon>Pterygota</taxon>
        <taxon>Neoptera</taxon>
        <taxon>Endopterygota</taxon>
        <taxon>Diptera</taxon>
        <taxon>Brachycera</taxon>
        <taxon>Muscomorpha</taxon>
        <taxon>Ephydroidea</taxon>
        <taxon>Drosophilidae</taxon>
        <taxon>Drosophila</taxon>
        <taxon>Hawaiian Drosophila</taxon>
    </lineage>
</organism>
<protein>
    <submittedName>
        <fullName evidence="1">GH23721</fullName>
    </submittedName>
</protein>
<dbReference type="InParanoid" id="B4K497"/>
<dbReference type="PhylomeDB" id="B4K497"/>
<gene>
    <name evidence="1" type="primary">Dgri\GH23721</name>
    <name evidence="1" type="ORF">Dgri_GH23721</name>
</gene>
<dbReference type="OrthoDB" id="8063929at2759"/>